<evidence type="ECO:0000256" key="2">
    <source>
        <dbReference type="ARBA" id="ARBA00022600"/>
    </source>
</evidence>
<evidence type="ECO:0000256" key="5">
    <source>
        <dbReference type="ARBA" id="ARBA00060405"/>
    </source>
</evidence>
<dbReference type="SUPFAM" id="SSF49452">
    <property type="entry name" value="Starch-binding domain-like"/>
    <property type="match status" value="1"/>
</dbReference>
<reference evidence="12" key="3">
    <citation type="submission" date="2025-09" db="UniProtKB">
        <authorList>
            <consortium name="Ensembl"/>
        </authorList>
    </citation>
    <scope>IDENTIFICATION</scope>
    <source>
        <strain evidence="12">Thorbecke</strain>
    </source>
</reference>
<dbReference type="PaxDb" id="9986-ENSOCUP00000019798"/>
<evidence type="ECO:0000256" key="8">
    <source>
        <dbReference type="ARBA" id="ARBA00075794"/>
    </source>
</evidence>
<reference evidence="12 13" key="1">
    <citation type="journal article" date="2011" name="Nature">
        <title>A high-resolution map of human evolutionary constraint using 29 mammals.</title>
        <authorList>
            <person name="Lindblad-Toh K."/>
            <person name="Garber M."/>
            <person name="Zuk O."/>
            <person name="Lin M.F."/>
            <person name="Parker B.J."/>
            <person name="Washietl S."/>
            <person name="Kheradpour P."/>
            <person name="Ernst J."/>
            <person name="Jordan G."/>
            <person name="Mauceli E."/>
            <person name="Ward L.D."/>
            <person name="Lowe C.B."/>
            <person name="Holloway A.K."/>
            <person name="Clamp M."/>
            <person name="Gnerre S."/>
            <person name="Alfoldi J."/>
            <person name="Beal K."/>
            <person name="Chang J."/>
            <person name="Clawson H."/>
            <person name="Cuff J."/>
            <person name="Di Palma F."/>
            <person name="Fitzgerald S."/>
            <person name="Flicek P."/>
            <person name="Guttman M."/>
            <person name="Hubisz M.J."/>
            <person name="Jaffe D.B."/>
            <person name="Jungreis I."/>
            <person name="Kent W.J."/>
            <person name="Kostka D."/>
            <person name="Lara M."/>
            <person name="Martins A.L."/>
            <person name="Massingham T."/>
            <person name="Moltke I."/>
            <person name="Raney B.J."/>
            <person name="Rasmussen M.D."/>
            <person name="Robinson J."/>
            <person name="Stark A."/>
            <person name="Vilella A.J."/>
            <person name="Wen J."/>
            <person name="Xie X."/>
            <person name="Zody M.C."/>
            <person name="Baldwin J."/>
            <person name="Bloom T."/>
            <person name="Chin C.W."/>
            <person name="Heiman D."/>
            <person name="Nicol R."/>
            <person name="Nusbaum C."/>
            <person name="Young S."/>
            <person name="Wilkinson J."/>
            <person name="Worley K.C."/>
            <person name="Kovar C.L."/>
            <person name="Muzny D.M."/>
            <person name="Gibbs R.A."/>
            <person name="Cree A."/>
            <person name="Dihn H.H."/>
            <person name="Fowler G."/>
            <person name="Jhangiani S."/>
            <person name="Joshi V."/>
            <person name="Lee S."/>
            <person name="Lewis L.R."/>
            <person name="Nazareth L.V."/>
            <person name="Okwuonu G."/>
            <person name="Santibanez J."/>
            <person name="Warren W.C."/>
            <person name="Mardis E.R."/>
            <person name="Weinstock G.M."/>
            <person name="Wilson R.K."/>
            <person name="Delehaunty K."/>
            <person name="Dooling D."/>
            <person name="Fronik C."/>
            <person name="Fulton L."/>
            <person name="Fulton B."/>
            <person name="Graves T."/>
            <person name="Minx P."/>
            <person name="Sodergren E."/>
            <person name="Birney E."/>
            <person name="Margulies E.H."/>
            <person name="Herrero J."/>
            <person name="Green E.D."/>
            <person name="Haussler D."/>
            <person name="Siepel A."/>
            <person name="Goldman N."/>
            <person name="Pollard K.S."/>
            <person name="Pedersen J.S."/>
            <person name="Lander E.S."/>
            <person name="Kellis M."/>
        </authorList>
    </citation>
    <scope>NUCLEOTIDE SEQUENCE [LARGE SCALE GENOMIC DNA]</scope>
    <source>
        <strain evidence="12 13">Thorbecke inbred</strain>
    </source>
</reference>
<feature type="compositionally biased region" description="Basic and acidic residues" evidence="10">
    <location>
        <begin position="189"/>
        <end position="198"/>
    </location>
</feature>
<evidence type="ECO:0000256" key="6">
    <source>
        <dbReference type="ARBA" id="ARBA00062412"/>
    </source>
</evidence>
<feature type="compositionally biased region" description="Basic residues" evidence="10">
    <location>
        <begin position="67"/>
        <end position="78"/>
    </location>
</feature>
<keyword evidence="13" id="KW-1185">Reference proteome</keyword>
<dbReference type="PANTHER" id="PTHR15048">
    <property type="entry name" value="STARCH-BINDING DOMAIN-CONTAINING PROTEIN 1"/>
    <property type="match status" value="1"/>
</dbReference>
<feature type="domain" description="CBM20" evidence="11">
    <location>
        <begin position="285"/>
        <end position="384"/>
    </location>
</feature>
<evidence type="ECO:0000313" key="12">
    <source>
        <dbReference type="Ensembl" id="ENSOCUP00000019798.2"/>
    </source>
</evidence>
<proteinExistence type="predicted"/>
<keyword evidence="2" id="KW-0321">Glycogen metabolism</keyword>
<dbReference type="EMBL" id="AAGW02022945">
    <property type="status" value="NOT_ANNOTATED_CDS"/>
    <property type="molecule type" value="Genomic_DNA"/>
</dbReference>
<organism evidence="12 13">
    <name type="scientific">Oryctolagus cuniculus</name>
    <name type="common">Rabbit</name>
    <dbReference type="NCBI Taxonomy" id="9986"/>
    <lineage>
        <taxon>Eukaryota</taxon>
        <taxon>Metazoa</taxon>
        <taxon>Chordata</taxon>
        <taxon>Craniata</taxon>
        <taxon>Vertebrata</taxon>
        <taxon>Euteleostomi</taxon>
        <taxon>Mammalia</taxon>
        <taxon>Eutheria</taxon>
        <taxon>Euarchontoglires</taxon>
        <taxon>Glires</taxon>
        <taxon>Lagomorpha</taxon>
        <taxon>Leporidae</taxon>
        <taxon>Oryctolagus</taxon>
    </lineage>
</organism>
<feature type="region of interest" description="Disordered" evidence="10">
    <location>
        <begin position="1"/>
        <end position="203"/>
    </location>
</feature>
<dbReference type="InParanoid" id="G1TRY8"/>
<dbReference type="HOGENOM" id="CLU_070592_0_0_1"/>
<dbReference type="STRING" id="9986.ENSOCUP00000019798"/>
<feature type="region of interest" description="Disordered" evidence="10">
    <location>
        <begin position="232"/>
        <end position="255"/>
    </location>
</feature>
<dbReference type="eggNOG" id="ENOG502SE11">
    <property type="taxonomic scope" value="Eukaryota"/>
</dbReference>
<comment type="subcellular location">
    <subcellularLocation>
        <location evidence="3">Cell membrane</location>
        <location evidence="3">Sarcolemma</location>
        <location evidence="3">T-tubule</location>
    </subcellularLocation>
    <subcellularLocation>
        <location evidence="1">Endoplasmic reticulum membrane</location>
        <topology evidence="1">Single-pass type III membrane protein</topology>
    </subcellularLocation>
    <subcellularLocation>
        <location evidence="5">Preautophagosomal structure membrane</location>
        <topology evidence="5">Single-pass type III membrane protein</topology>
    </subcellularLocation>
</comment>
<dbReference type="InterPro" id="IPR013783">
    <property type="entry name" value="Ig-like_fold"/>
</dbReference>
<dbReference type="InterPro" id="IPR013784">
    <property type="entry name" value="Carb-bd-like_fold"/>
</dbReference>
<dbReference type="GO" id="GO:0030315">
    <property type="term" value="C:T-tubule"/>
    <property type="evidence" value="ECO:0007669"/>
    <property type="project" value="UniProtKB-SubCell"/>
</dbReference>
<dbReference type="AlphaFoldDB" id="G1TRY8"/>
<keyword evidence="2" id="KW-0119">Carbohydrate metabolism</keyword>
<dbReference type="Pfam" id="PF00686">
    <property type="entry name" value="CBM_20"/>
    <property type="match status" value="1"/>
</dbReference>
<sequence length="385" mass="41011">MRLRGLAFAARTAHGPAGPVQSGSGARRRPGRPSAGSGVPRGFPASHARGRRRPPAGAGPWQGSAARGRRAHAGRRARVPAGPEPAAAAEWGGQWAGRGKLSASRRGLGWAPEGRRGAVKGRGGQEHPQESNGRLISETKDLGKLQEAARPLQNPSRDAREHSPSGHVADAGAPASSASAHSRSSSEASRSESLESPRGEWGLQKGREALARAGEELPSSRPRVDRAQEVGLAQPDSQGVSRHSSWGDAGLGGSLKQGMDGARNFLVEARGREVDGKPGWAAAKSAESRQVSVRFQVHYVTGTDVAFIAVTGDHERLGSWNTYIPLHRNKDGFWSHSVCLPADTVVQWKFVLVENGGVTRWEECSNRVLETGREDQVVHGWWGVH</sequence>
<feature type="compositionally biased region" description="Low complexity" evidence="10">
    <location>
        <begin position="173"/>
        <end position="188"/>
    </location>
</feature>
<name>G1TRY8_RABIT</name>
<dbReference type="SMART" id="SM01065">
    <property type="entry name" value="CBM_2"/>
    <property type="match status" value="1"/>
</dbReference>
<dbReference type="PANTHER" id="PTHR15048:SF0">
    <property type="entry name" value="STARCH-BINDING DOMAIN-CONTAINING PROTEIN 1"/>
    <property type="match status" value="1"/>
</dbReference>
<feature type="compositionally biased region" description="Low complexity" evidence="10">
    <location>
        <begin position="32"/>
        <end position="42"/>
    </location>
</feature>
<evidence type="ECO:0000256" key="4">
    <source>
        <dbReference type="ARBA" id="ARBA00053886"/>
    </source>
</evidence>
<dbReference type="PROSITE" id="PS51166">
    <property type="entry name" value="CBM20"/>
    <property type="match status" value="1"/>
</dbReference>
<evidence type="ECO:0000256" key="10">
    <source>
        <dbReference type="SAM" id="MobiDB-lite"/>
    </source>
</evidence>
<comment type="function">
    <text evidence="4">Acts as a cargo receptor for glycogen. Delivers its cargo to an autophagic pathway called glycophagy, resulting in the transport of glycogen to lysosomes.</text>
</comment>
<feature type="compositionally biased region" description="Polar residues" evidence="10">
    <location>
        <begin position="235"/>
        <end position="244"/>
    </location>
</feature>
<dbReference type="GeneTree" id="ENSGT00390000007731"/>
<feature type="compositionally biased region" description="Low complexity" evidence="10">
    <location>
        <begin position="79"/>
        <end position="99"/>
    </location>
</feature>
<evidence type="ECO:0000256" key="3">
    <source>
        <dbReference type="ARBA" id="ARBA00024012"/>
    </source>
</evidence>
<evidence type="ECO:0000256" key="1">
    <source>
        <dbReference type="ARBA" id="ARBA00004643"/>
    </source>
</evidence>
<accession>G1TRY8</accession>
<dbReference type="GO" id="GO:0019899">
    <property type="term" value="F:enzyme binding"/>
    <property type="evidence" value="ECO:0007669"/>
    <property type="project" value="Ensembl"/>
</dbReference>
<dbReference type="GO" id="GO:0048471">
    <property type="term" value="C:perinuclear region of cytoplasm"/>
    <property type="evidence" value="ECO:0007669"/>
    <property type="project" value="Ensembl"/>
</dbReference>
<comment type="subunit">
    <text evidence="6">Interacts with the ATG8 family proteins GABARAP and GABARAPL1. Interacts with several glycogen-associated proteins, such as GYS2 (liver glycogen synthase), GDE (glycogen debranching enzyme), GBE1 (glycogen branching enzyme 1) and EPM2A (Laforin).</text>
</comment>
<dbReference type="InterPro" id="IPR002044">
    <property type="entry name" value="CBM20"/>
</dbReference>
<evidence type="ECO:0000313" key="13">
    <source>
        <dbReference type="Proteomes" id="UP000001811"/>
    </source>
</evidence>
<dbReference type="GO" id="GO:2001070">
    <property type="term" value="F:starch binding"/>
    <property type="evidence" value="ECO:0007669"/>
    <property type="project" value="InterPro"/>
</dbReference>
<dbReference type="FunCoup" id="G1TRY8">
    <property type="interactions" value="106"/>
</dbReference>
<dbReference type="InterPro" id="IPR034838">
    <property type="entry name" value="CBM20_genethonin_1"/>
</dbReference>
<dbReference type="Gene3D" id="2.60.40.10">
    <property type="entry name" value="Immunoglobulins"/>
    <property type="match status" value="1"/>
</dbReference>
<dbReference type="GO" id="GO:2001069">
    <property type="term" value="F:glycogen binding"/>
    <property type="evidence" value="ECO:0007669"/>
    <property type="project" value="Ensembl"/>
</dbReference>
<dbReference type="GO" id="GO:0034045">
    <property type="term" value="C:phagophore assembly site membrane"/>
    <property type="evidence" value="ECO:0007669"/>
    <property type="project" value="UniProtKB-SubCell"/>
</dbReference>
<evidence type="ECO:0000256" key="9">
    <source>
        <dbReference type="ARBA" id="ARBA00076001"/>
    </source>
</evidence>
<reference evidence="12" key="2">
    <citation type="submission" date="2025-08" db="UniProtKB">
        <authorList>
            <consortium name="Ensembl"/>
        </authorList>
    </citation>
    <scope>IDENTIFICATION</scope>
    <source>
        <strain evidence="12">Thorbecke</strain>
    </source>
</reference>
<dbReference type="CDD" id="cd05813">
    <property type="entry name" value="CBM20_genethonin_1"/>
    <property type="match status" value="1"/>
</dbReference>
<dbReference type="Bgee" id="ENSOCUG00000025567">
    <property type="expression patterns" value="Expressed in skeletal muscle tissue and 18 other cell types or tissues"/>
</dbReference>
<gene>
    <name evidence="12" type="primary">STBD1</name>
</gene>
<evidence type="ECO:0000256" key="7">
    <source>
        <dbReference type="ARBA" id="ARBA00073038"/>
    </source>
</evidence>
<dbReference type="FunFam" id="2.60.40.10:FF:000552">
    <property type="entry name" value="Related to glucoamylase"/>
    <property type="match status" value="1"/>
</dbReference>
<dbReference type="GO" id="GO:0005789">
    <property type="term" value="C:endoplasmic reticulum membrane"/>
    <property type="evidence" value="ECO:0007669"/>
    <property type="project" value="UniProtKB-SubCell"/>
</dbReference>
<protein>
    <recommendedName>
        <fullName evidence="7">Starch-binding domain-containing protein 1</fullName>
    </recommendedName>
    <alternativeName>
        <fullName evidence="8">Genethonin-1</fullName>
    </alternativeName>
    <alternativeName>
        <fullName evidence="9">Glycophagy cargo receptor stbd1</fullName>
    </alternativeName>
</protein>
<dbReference type="GO" id="GO:0061723">
    <property type="term" value="P:glycophagy"/>
    <property type="evidence" value="ECO:0007669"/>
    <property type="project" value="Ensembl"/>
</dbReference>
<dbReference type="GO" id="GO:0007041">
    <property type="term" value="P:lysosomal transport"/>
    <property type="evidence" value="ECO:0007669"/>
    <property type="project" value="Ensembl"/>
</dbReference>
<evidence type="ECO:0000259" key="11">
    <source>
        <dbReference type="PROSITE" id="PS51166"/>
    </source>
</evidence>
<dbReference type="Ensembl" id="ENSOCUT00000021669.2">
    <property type="protein sequence ID" value="ENSOCUP00000019798.2"/>
    <property type="gene ID" value="ENSOCUG00000025567.2"/>
</dbReference>
<dbReference type="Proteomes" id="UP000001811">
    <property type="component" value="Chromosome 15"/>
</dbReference>